<reference evidence="1 2" key="1">
    <citation type="journal article" date="2016" name="Appl. Environ. Microbiol.">
        <title>Lack of Overt Genome Reduction in the Bryostatin-Producing Bryozoan Symbiont "Candidatus Endobugula sertula".</title>
        <authorList>
            <person name="Miller I.J."/>
            <person name="Vanee N."/>
            <person name="Fong S.S."/>
            <person name="Lim-Fong G.E."/>
            <person name="Kwan J.C."/>
        </authorList>
    </citation>
    <scope>NUCLEOTIDE SEQUENCE [LARGE SCALE GENOMIC DNA]</scope>
    <source>
        <strain evidence="1">AB1-4</strain>
    </source>
</reference>
<proteinExistence type="predicted"/>
<organism evidence="1 2">
    <name type="scientific">Candidatus Endobugula sertula</name>
    <name type="common">Bugula neritina bacterial symbiont</name>
    <dbReference type="NCBI Taxonomy" id="62101"/>
    <lineage>
        <taxon>Bacteria</taxon>
        <taxon>Pseudomonadati</taxon>
        <taxon>Pseudomonadota</taxon>
        <taxon>Gammaproteobacteria</taxon>
        <taxon>Cellvibrionales</taxon>
        <taxon>Cellvibrionaceae</taxon>
        <taxon>Candidatus Endobugula</taxon>
    </lineage>
</organism>
<evidence type="ECO:0000313" key="2">
    <source>
        <dbReference type="Proteomes" id="UP000242502"/>
    </source>
</evidence>
<sequence>MKKLLIFLFAILIIFVGGAWSYGSSFLIIAKTKIPNAILEVGNKKYQFDSKNTLNISHMLLFNDTVKVSAFGFKSAEVDSFNCTIKNKRFRQCAFEIILTNKELVCTQCFGL</sequence>
<evidence type="ECO:0000313" key="1">
    <source>
        <dbReference type="EMBL" id="ODS24531.1"/>
    </source>
</evidence>
<comment type="caution">
    <text evidence="1">The sequence shown here is derived from an EMBL/GenBank/DDBJ whole genome shotgun (WGS) entry which is preliminary data.</text>
</comment>
<accession>A0A1D2QSG8</accession>
<gene>
    <name evidence="1" type="ORF">AB835_02780</name>
</gene>
<name>A0A1D2QSG8_9GAMM</name>
<dbReference type="STRING" id="62101.AB835_02780"/>
<dbReference type="EMBL" id="MDLC01000007">
    <property type="protein sequence ID" value="ODS24531.1"/>
    <property type="molecule type" value="Genomic_DNA"/>
</dbReference>
<dbReference type="AlphaFoldDB" id="A0A1D2QSG8"/>
<protein>
    <submittedName>
        <fullName evidence="1">Uncharacterized protein</fullName>
    </submittedName>
</protein>
<dbReference type="Proteomes" id="UP000242502">
    <property type="component" value="Unassembled WGS sequence"/>
</dbReference>